<reference evidence="2 3" key="2">
    <citation type="journal article" date="2023" name="Mol. Biol. Evol.">
        <title>Genomics of Secondarily Temperate Adaptation in the Only Non-Antarctic Icefish.</title>
        <authorList>
            <person name="Rivera-Colon A.G."/>
            <person name="Rayamajhi N."/>
            <person name="Minhas B.F."/>
            <person name="Madrigal G."/>
            <person name="Bilyk K.T."/>
            <person name="Yoon V."/>
            <person name="Hune M."/>
            <person name="Gregory S."/>
            <person name="Cheng C.H.C."/>
            <person name="Catchen J.M."/>
        </authorList>
    </citation>
    <scope>NUCLEOTIDE SEQUENCE [LARGE SCALE GENOMIC DNA]</scope>
    <source>
        <strain evidence="2">JMC-PN-2008</strain>
    </source>
</reference>
<feature type="compositionally biased region" description="Gly residues" evidence="1">
    <location>
        <begin position="12"/>
        <end position="39"/>
    </location>
</feature>
<reference evidence="2 3" key="1">
    <citation type="journal article" date="2023" name="Genes (Basel)">
        <title>Chromosome-Level Genome Assembly and Circadian Gene Repertoire of the Patagonia Blennie Eleginops maclovinus-The Closest Ancestral Proxy of Antarctic Cryonotothenioids.</title>
        <authorList>
            <person name="Cheng C.C."/>
            <person name="Rivera-Colon A.G."/>
            <person name="Minhas B.F."/>
            <person name="Wilson L."/>
            <person name="Rayamajhi N."/>
            <person name="Vargas-Chacoff L."/>
            <person name="Catchen J.M."/>
        </authorList>
    </citation>
    <scope>NUCLEOTIDE SEQUENCE [LARGE SCALE GENOMIC DNA]</scope>
    <source>
        <strain evidence="2">JMC-PN-2008</strain>
    </source>
</reference>
<proteinExistence type="predicted"/>
<evidence type="ECO:0000313" key="3">
    <source>
        <dbReference type="Proteomes" id="UP001346869"/>
    </source>
</evidence>
<evidence type="ECO:0000256" key="1">
    <source>
        <dbReference type="SAM" id="MobiDB-lite"/>
    </source>
</evidence>
<keyword evidence="3" id="KW-1185">Reference proteome</keyword>
<sequence>MSDPRISSSVSGVGGIGGGGSGLGWGEWAGTGGVGSGGRRGQETPFWPCQDAEMLSRPKDELGAWCF</sequence>
<feature type="region of interest" description="Disordered" evidence="1">
    <location>
        <begin position="1"/>
        <end position="52"/>
    </location>
</feature>
<accession>A0AAN7X9S6</accession>
<dbReference type="EMBL" id="JAUZQC010000017">
    <property type="protein sequence ID" value="KAK5856659.1"/>
    <property type="molecule type" value="Genomic_DNA"/>
</dbReference>
<organism evidence="2 3">
    <name type="scientific">Eleginops maclovinus</name>
    <name type="common">Patagonian blennie</name>
    <name type="synonym">Eleginus maclovinus</name>
    <dbReference type="NCBI Taxonomy" id="56733"/>
    <lineage>
        <taxon>Eukaryota</taxon>
        <taxon>Metazoa</taxon>
        <taxon>Chordata</taxon>
        <taxon>Craniata</taxon>
        <taxon>Vertebrata</taxon>
        <taxon>Euteleostomi</taxon>
        <taxon>Actinopterygii</taxon>
        <taxon>Neopterygii</taxon>
        <taxon>Teleostei</taxon>
        <taxon>Neoteleostei</taxon>
        <taxon>Acanthomorphata</taxon>
        <taxon>Eupercaria</taxon>
        <taxon>Perciformes</taxon>
        <taxon>Notothenioidei</taxon>
        <taxon>Eleginopidae</taxon>
        <taxon>Eleginops</taxon>
    </lineage>
</organism>
<name>A0AAN7X9S6_ELEMC</name>
<dbReference type="Proteomes" id="UP001346869">
    <property type="component" value="Unassembled WGS sequence"/>
</dbReference>
<gene>
    <name evidence="2" type="ORF">PBY51_008242</name>
</gene>
<protein>
    <submittedName>
        <fullName evidence="2">Uncharacterized protein</fullName>
    </submittedName>
</protein>
<comment type="caution">
    <text evidence="2">The sequence shown here is derived from an EMBL/GenBank/DDBJ whole genome shotgun (WGS) entry which is preliminary data.</text>
</comment>
<evidence type="ECO:0000313" key="2">
    <source>
        <dbReference type="EMBL" id="KAK5856659.1"/>
    </source>
</evidence>
<dbReference type="AlphaFoldDB" id="A0AAN7X9S6"/>